<feature type="compositionally biased region" description="Basic and acidic residues" evidence="7">
    <location>
        <begin position="169"/>
        <end position="181"/>
    </location>
</feature>
<comment type="subcellular location">
    <subcellularLocation>
        <location evidence="1">Endoplasmic reticulum membrane</location>
        <topology evidence="1">Single-pass membrane protein</topology>
    </subcellularLocation>
</comment>
<keyword evidence="6" id="KW-0325">Glycoprotein</keyword>
<evidence type="ECO:0000256" key="7">
    <source>
        <dbReference type="SAM" id="MobiDB-lite"/>
    </source>
</evidence>
<feature type="signal peptide" evidence="8">
    <location>
        <begin position="1"/>
        <end position="21"/>
    </location>
</feature>
<dbReference type="InterPro" id="IPR036028">
    <property type="entry name" value="SH3-like_dom_sf"/>
</dbReference>
<keyword evidence="5" id="KW-0175">Coiled coil</keyword>
<feature type="compositionally biased region" description="Basic and acidic residues" evidence="7">
    <location>
        <begin position="408"/>
        <end position="422"/>
    </location>
</feature>
<sequence length="422" mass="45994">MHNFKSIYFVILFLVIYKNNAQISDKRLCVDLKCSEPASLAKTLLRYSSPDSRILSFAPNQEVKVFSKEAGSMTNLWGVEINGKKGYVPKHLLREYKIIKKPTLLVDTESKSQVPTNHENKVLEPNKVKNEFEVVDGTTIYLNPQDSINPSSSESVVQPTALPSNAEETGNKSKEIGDSKPDLNLLHNLPPGIAVSLYNAEITKNESDIKSDAKEEHSPSEQDADIKNSLPSSFPAENSINMAVSPDTQATINPDSPSLTADESKVENLPGDPSNSLTVGETNSVAENNVLDAISPDIQATNNKAIPVTQKDESIVVENRENLSLPVGETSQSTVSNIVSSENSRNFSASLTKDSVAQQPDESIKDIKDKTPALENNAAESITTEATIELGEQLPIVEGVTPNPMKTSPKEEPKTELKNRTK</sequence>
<feature type="domain" description="SH3" evidence="9">
    <location>
        <begin position="47"/>
        <end position="95"/>
    </location>
</feature>
<feature type="region of interest" description="Disordered" evidence="7">
    <location>
        <begin position="143"/>
        <end position="184"/>
    </location>
</feature>
<evidence type="ECO:0000256" key="1">
    <source>
        <dbReference type="ARBA" id="ARBA00004389"/>
    </source>
</evidence>
<evidence type="ECO:0000256" key="2">
    <source>
        <dbReference type="ARBA" id="ARBA00022443"/>
    </source>
</evidence>
<dbReference type="PANTHER" id="PTHR23158">
    <property type="entry name" value="MELANOMA INHIBITORY ACTIVITY-RELATED"/>
    <property type="match status" value="1"/>
</dbReference>
<dbReference type="PANTHER" id="PTHR23158:SF33">
    <property type="entry name" value="TRANSPORT AND GOLGI ORGANIZATION PROTEIN 1"/>
    <property type="match status" value="1"/>
</dbReference>
<feature type="region of interest" description="Disordered" evidence="7">
    <location>
        <begin position="207"/>
        <end position="278"/>
    </location>
</feature>
<evidence type="ECO:0000259" key="9">
    <source>
        <dbReference type="Pfam" id="PF07653"/>
    </source>
</evidence>
<dbReference type="Proteomes" id="UP001162164">
    <property type="component" value="Unassembled WGS sequence"/>
</dbReference>
<gene>
    <name evidence="10" type="ORF">NQ317_002622</name>
</gene>
<feature type="compositionally biased region" description="Polar residues" evidence="7">
    <location>
        <begin position="350"/>
        <end position="361"/>
    </location>
</feature>
<protein>
    <recommendedName>
        <fullName evidence="9">SH3 domain-containing protein</fullName>
    </recommendedName>
</protein>
<dbReference type="Gene3D" id="2.30.30.40">
    <property type="entry name" value="SH3 Domains"/>
    <property type="match status" value="1"/>
</dbReference>
<feature type="compositionally biased region" description="Basic and acidic residues" evidence="7">
    <location>
        <begin position="362"/>
        <end position="372"/>
    </location>
</feature>
<keyword evidence="3 8" id="KW-0732">Signal</keyword>
<comment type="caution">
    <text evidence="10">The sequence shown here is derived from an EMBL/GenBank/DDBJ whole genome shotgun (WGS) entry which is preliminary data.</text>
</comment>
<evidence type="ECO:0000256" key="6">
    <source>
        <dbReference type="ARBA" id="ARBA00023180"/>
    </source>
</evidence>
<accession>A0ABQ9IYG7</accession>
<evidence type="ECO:0000256" key="8">
    <source>
        <dbReference type="SAM" id="SignalP"/>
    </source>
</evidence>
<feature type="compositionally biased region" description="Polar residues" evidence="7">
    <location>
        <begin position="229"/>
        <end position="261"/>
    </location>
</feature>
<organism evidence="10 11">
    <name type="scientific">Molorchus minor</name>
    <dbReference type="NCBI Taxonomy" id="1323400"/>
    <lineage>
        <taxon>Eukaryota</taxon>
        <taxon>Metazoa</taxon>
        <taxon>Ecdysozoa</taxon>
        <taxon>Arthropoda</taxon>
        <taxon>Hexapoda</taxon>
        <taxon>Insecta</taxon>
        <taxon>Pterygota</taxon>
        <taxon>Neoptera</taxon>
        <taxon>Endopterygota</taxon>
        <taxon>Coleoptera</taxon>
        <taxon>Polyphaga</taxon>
        <taxon>Cucujiformia</taxon>
        <taxon>Chrysomeloidea</taxon>
        <taxon>Cerambycidae</taxon>
        <taxon>Lamiinae</taxon>
        <taxon>Monochamini</taxon>
        <taxon>Molorchus</taxon>
    </lineage>
</organism>
<feature type="chain" id="PRO_5046538483" description="SH3 domain-containing protein" evidence="8">
    <location>
        <begin position="22"/>
        <end position="422"/>
    </location>
</feature>
<name>A0ABQ9IYG7_9CUCU</name>
<evidence type="ECO:0000313" key="10">
    <source>
        <dbReference type="EMBL" id="KAJ8968540.1"/>
    </source>
</evidence>
<proteinExistence type="predicted"/>
<dbReference type="SUPFAM" id="SSF50044">
    <property type="entry name" value="SH3-domain"/>
    <property type="match status" value="1"/>
</dbReference>
<feature type="region of interest" description="Disordered" evidence="7">
    <location>
        <begin position="350"/>
        <end position="422"/>
    </location>
</feature>
<dbReference type="EMBL" id="JAPWTJ010001968">
    <property type="protein sequence ID" value="KAJ8968540.1"/>
    <property type="molecule type" value="Genomic_DNA"/>
</dbReference>
<evidence type="ECO:0000313" key="11">
    <source>
        <dbReference type="Proteomes" id="UP001162164"/>
    </source>
</evidence>
<feature type="compositionally biased region" description="Polar residues" evidence="7">
    <location>
        <begin position="143"/>
        <end position="168"/>
    </location>
</feature>
<dbReference type="InterPro" id="IPR051500">
    <property type="entry name" value="cTAGE_MIA/OTOR"/>
</dbReference>
<reference evidence="10" key="1">
    <citation type="journal article" date="2023" name="Insect Mol. Biol.">
        <title>Genome sequencing provides insights into the evolution of gene families encoding plant cell wall-degrading enzymes in longhorned beetles.</title>
        <authorList>
            <person name="Shin N.R."/>
            <person name="Okamura Y."/>
            <person name="Kirsch R."/>
            <person name="Pauchet Y."/>
        </authorList>
    </citation>
    <scope>NUCLEOTIDE SEQUENCE</scope>
    <source>
        <strain evidence="10">MMC_N1</strain>
    </source>
</reference>
<dbReference type="InterPro" id="IPR001452">
    <property type="entry name" value="SH3_domain"/>
</dbReference>
<dbReference type="Pfam" id="PF07653">
    <property type="entry name" value="SH3_2"/>
    <property type="match status" value="1"/>
</dbReference>
<evidence type="ECO:0000256" key="5">
    <source>
        <dbReference type="ARBA" id="ARBA00023054"/>
    </source>
</evidence>
<keyword evidence="2" id="KW-0728">SH3 domain</keyword>
<evidence type="ECO:0000256" key="3">
    <source>
        <dbReference type="ARBA" id="ARBA00022729"/>
    </source>
</evidence>
<evidence type="ECO:0000256" key="4">
    <source>
        <dbReference type="ARBA" id="ARBA00022824"/>
    </source>
</evidence>
<keyword evidence="4" id="KW-0256">Endoplasmic reticulum</keyword>
<feature type="compositionally biased region" description="Basic and acidic residues" evidence="7">
    <location>
        <begin position="207"/>
        <end position="226"/>
    </location>
</feature>
<keyword evidence="11" id="KW-1185">Reference proteome</keyword>